<evidence type="ECO:0000313" key="2">
    <source>
        <dbReference type="Proteomes" id="UP001079430"/>
    </source>
</evidence>
<protein>
    <submittedName>
        <fullName evidence="1">Uncharacterized protein</fullName>
    </submittedName>
</protein>
<name>A0ABT4KJZ1_9HYPH</name>
<dbReference type="EMBL" id="JAPVOI010000004">
    <property type="protein sequence ID" value="MCZ4092275.1"/>
    <property type="molecule type" value="Genomic_DNA"/>
</dbReference>
<organism evidence="1 2">
    <name type="scientific">Sinorhizobium psoraleae</name>
    <dbReference type="NCBI Taxonomy" id="520838"/>
    <lineage>
        <taxon>Bacteria</taxon>
        <taxon>Pseudomonadati</taxon>
        <taxon>Pseudomonadota</taxon>
        <taxon>Alphaproteobacteria</taxon>
        <taxon>Hyphomicrobiales</taxon>
        <taxon>Rhizobiaceae</taxon>
        <taxon>Sinorhizobium/Ensifer group</taxon>
        <taxon>Sinorhizobium</taxon>
    </lineage>
</organism>
<sequence length="151" mass="16133">MRTNGRGISIAIELSIARRGRSSPRQRCISCAHIGAWARFGGTEMADRGLNLTYRTRGASKNIGGSTMLNKVLVAAAIFTAVASPVFAQADITCDQAAMAKLETDVSQVTDSARKELAQKELAMAKEALAANDQDKCKTHMSNAMKGNDPM</sequence>
<keyword evidence="2" id="KW-1185">Reference proteome</keyword>
<reference evidence="1" key="1">
    <citation type="submission" date="2022-10" db="EMBL/GenBank/DDBJ databases">
        <title>Whole genome sequencing of three plant growth promoting bacteria isolated from Vachellia tortilis subsp. raddiana in Morocco.</title>
        <authorList>
            <person name="Hnini M."/>
            <person name="Zouagui R."/>
            <person name="Zouagui H."/>
            <person name="Chemao Elfihri M.-W."/>
            <person name="Ibrahimi A."/>
            <person name="Sbabou L."/>
            <person name="Aurag J."/>
        </authorList>
    </citation>
    <scope>NUCLEOTIDE SEQUENCE</scope>
    <source>
        <strain evidence="1">LMR678</strain>
    </source>
</reference>
<accession>A0ABT4KJZ1</accession>
<dbReference type="Proteomes" id="UP001079430">
    <property type="component" value="Unassembled WGS sequence"/>
</dbReference>
<proteinExistence type="predicted"/>
<comment type="caution">
    <text evidence="1">The sequence shown here is derived from an EMBL/GenBank/DDBJ whole genome shotgun (WGS) entry which is preliminary data.</text>
</comment>
<gene>
    <name evidence="1" type="ORF">O3W52_20045</name>
</gene>
<evidence type="ECO:0000313" key="1">
    <source>
        <dbReference type="EMBL" id="MCZ4092275.1"/>
    </source>
</evidence>